<keyword evidence="1" id="KW-0472">Membrane</keyword>
<evidence type="ECO:0000256" key="1">
    <source>
        <dbReference type="SAM" id="Phobius"/>
    </source>
</evidence>
<gene>
    <name evidence="2" type="ORF">TML_01821</name>
</gene>
<dbReference type="EMBL" id="CAIIUA010000001">
    <property type="protein sequence ID" value="CAC9191167.1"/>
    <property type="molecule type" value="Genomic_DNA"/>
</dbReference>
<feature type="transmembrane region" description="Helical" evidence="1">
    <location>
        <begin position="92"/>
        <end position="118"/>
    </location>
</feature>
<proteinExistence type="predicted"/>
<comment type="caution">
    <text evidence="2">The sequence shown here is derived from an EMBL/GenBank/DDBJ whole genome shotgun (WGS) entry which is preliminary data.</text>
</comment>
<evidence type="ECO:0000313" key="3">
    <source>
        <dbReference type="Proteomes" id="UP000837205"/>
    </source>
</evidence>
<reference evidence="2" key="1">
    <citation type="submission" date="2020-06" db="EMBL/GenBank/DDBJ databases">
        <authorList>
            <person name="Delgado-Blas J."/>
        </authorList>
    </citation>
    <scope>NUCLEOTIDE SEQUENCE</scope>
    <source>
        <strain evidence="2">BB1480</strain>
    </source>
</reference>
<accession>A0ABM8MW57</accession>
<name>A0ABM8MW57_9ENTR</name>
<protein>
    <submittedName>
        <fullName evidence="2">Uncharacterized protein</fullName>
    </submittedName>
</protein>
<keyword evidence="1" id="KW-0812">Transmembrane</keyword>
<evidence type="ECO:0000313" key="2">
    <source>
        <dbReference type="EMBL" id="CAC9191167.1"/>
    </source>
</evidence>
<keyword evidence="3" id="KW-1185">Reference proteome</keyword>
<feature type="transmembrane region" description="Helical" evidence="1">
    <location>
        <begin position="14"/>
        <end position="40"/>
    </location>
</feature>
<dbReference type="Proteomes" id="UP000837205">
    <property type="component" value="Unassembled WGS sequence"/>
</dbReference>
<feature type="transmembrane region" description="Helical" evidence="1">
    <location>
        <begin position="52"/>
        <end position="72"/>
    </location>
</feature>
<organism evidence="2 3">
    <name type="scientific">Citrobacter werkmanii</name>
    <dbReference type="NCBI Taxonomy" id="67827"/>
    <lineage>
        <taxon>Bacteria</taxon>
        <taxon>Pseudomonadati</taxon>
        <taxon>Pseudomonadota</taxon>
        <taxon>Gammaproteobacteria</taxon>
        <taxon>Enterobacterales</taxon>
        <taxon>Enterobacteriaceae</taxon>
        <taxon>Citrobacter</taxon>
        <taxon>Citrobacter freundii complex</taxon>
    </lineage>
</organism>
<sequence>MLGMSRLTNDNRKIVLLSLLIIVVKFISYAKLQSLLYVFFAMMLYSKRRISINKGTLIGLIIVVLFAFTRIIRNPEQDLSFSFDFLFRFIGGFYFGSPVVNFSYVIKIIYTIYTIFLIGSFRRRSFRHPQLILNSQMSHHLSVLWAAHMSR</sequence>
<keyword evidence="1" id="KW-1133">Transmembrane helix</keyword>